<comment type="similarity">
    <text evidence="2 10">Belongs to the MscL family.</text>
</comment>
<evidence type="ECO:0000313" key="11">
    <source>
        <dbReference type="EMBL" id="SHJ17949.1"/>
    </source>
</evidence>
<dbReference type="Pfam" id="PF01741">
    <property type="entry name" value="MscL"/>
    <property type="match status" value="1"/>
</dbReference>
<dbReference type="NCBIfam" id="TIGR00220">
    <property type="entry name" value="mscL"/>
    <property type="match status" value="1"/>
</dbReference>
<dbReference type="InterPro" id="IPR037673">
    <property type="entry name" value="MSC/AndL"/>
</dbReference>
<comment type="function">
    <text evidence="10">Channel that opens in response to stretch forces in the membrane lipid bilayer. May participate in the regulation of osmotic pressure changes within the cell.</text>
</comment>
<keyword evidence="5 10" id="KW-0812">Transmembrane</keyword>
<evidence type="ECO:0000256" key="2">
    <source>
        <dbReference type="ARBA" id="ARBA00007254"/>
    </source>
</evidence>
<dbReference type="PANTHER" id="PTHR30266:SF2">
    <property type="entry name" value="LARGE-CONDUCTANCE MECHANOSENSITIVE CHANNEL"/>
    <property type="match status" value="1"/>
</dbReference>
<accession>A0A1M6H745</accession>
<sequence>MEKKGFIAEFKEFITKGNVMDLAVAVIIGGAFQKIIASFVSDIIMPIVGLATGGQDFANMFVPLDGGNYATLAEAQAAGAATLNYGVFINTAIDFIIIALVVFIMVKAVNHMIAKRKKAEAAAPITTKKCPYCLTDIPLEATRCPNCTSQL</sequence>
<keyword evidence="7 10" id="KW-0406">Ion transport</keyword>
<dbReference type="GO" id="GO:0008381">
    <property type="term" value="F:mechanosensitive monoatomic ion channel activity"/>
    <property type="evidence" value="ECO:0007669"/>
    <property type="project" value="UniProtKB-UniRule"/>
</dbReference>
<dbReference type="PANTHER" id="PTHR30266">
    <property type="entry name" value="MECHANOSENSITIVE CHANNEL MSCL"/>
    <property type="match status" value="1"/>
</dbReference>
<dbReference type="GO" id="GO:0005886">
    <property type="term" value="C:plasma membrane"/>
    <property type="evidence" value="ECO:0007669"/>
    <property type="project" value="UniProtKB-SubCell"/>
</dbReference>
<dbReference type="Proteomes" id="UP000184342">
    <property type="component" value="Unassembled WGS sequence"/>
</dbReference>
<evidence type="ECO:0000256" key="1">
    <source>
        <dbReference type="ARBA" id="ARBA00004651"/>
    </source>
</evidence>
<keyword evidence="3 10" id="KW-0813">Transport</keyword>
<evidence type="ECO:0000256" key="7">
    <source>
        <dbReference type="ARBA" id="ARBA00023065"/>
    </source>
</evidence>
<dbReference type="SUPFAM" id="SSF81330">
    <property type="entry name" value="Gated mechanosensitive channel"/>
    <property type="match status" value="1"/>
</dbReference>
<evidence type="ECO:0000256" key="4">
    <source>
        <dbReference type="ARBA" id="ARBA00022475"/>
    </source>
</evidence>
<comment type="subcellular location">
    <subcellularLocation>
        <location evidence="1 10">Cell membrane</location>
        <topology evidence="1 10">Multi-pass membrane protein</topology>
    </subcellularLocation>
</comment>
<evidence type="ECO:0000256" key="5">
    <source>
        <dbReference type="ARBA" id="ARBA00022692"/>
    </source>
</evidence>
<proteinExistence type="inferred from homology"/>
<dbReference type="InterPro" id="IPR036019">
    <property type="entry name" value="MscL_channel"/>
</dbReference>
<dbReference type="EMBL" id="FQYT01000014">
    <property type="protein sequence ID" value="SHJ17949.1"/>
    <property type="molecule type" value="Genomic_DNA"/>
</dbReference>
<dbReference type="PROSITE" id="PS01327">
    <property type="entry name" value="MSCL"/>
    <property type="match status" value="1"/>
</dbReference>
<reference evidence="11 12" key="1">
    <citation type="submission" date="2016-11" db="EMBL/GenBank/DDBJ databases">
        <authorList>
            <person name="Jaros S."/>
            <person name="Januszkiewicz K."/>
            <person name="Wedrychowicz H."/>
        </authorList>
    </citation>
    <scope>NUCLEOTIDE SEQUENCE [LARGE SCALE GENOMIC DNA]</scope>
    <source>
        <strain evidence="11 12">DSM 15970</strain>
    </source>
</reference>
<dbReference type="InterPro" id="IPR019823">
    <property type="entry name" value="Mechanosensitive_channel_CS"/>
</dbReference>
<dbReference type="RefSeq" id="WP_073993713.1">
    <property type="nucleotide sequence ID" value="NZ_FQYT01000014.1"/>
</dbReference>
<keyword evidence="12" id="KW-1185">Reference proteome</keyword>
<protein>
    <recommendedName>
        <fullName evidence="10">Large-conductance mechanosensitive channel</fullName>
    </recommendedName>
</protein>
<dbReference type="HAMAP" id="MF_00115">
    <property type="entry name" value="MscL"/>
    <property type="match status" value="1"/>
</dbReference>
<dbReference type="STRING" id="1122934.SAMN02745691_01471"/>
<evidence type="ECO:0000256" key="9">
    <source>
        <dbReference type="ARBA" id="ARBA00023303"/>
    </source>
</evidence>
<gene>
    <name evidence="10" type="primary">mscL</name>
    <name evidence="11" type="ORF">SAMN02745691_01471</name>
</gene>
<dbReference type="PRINTS" id="PR01264">
    <property type="entry name" value="MECHCHANNEL"/>
</dbReference>
<dbReference type="AlphaFoldDB" id="A0A1M6H745"/>
<evidence type="ECO:0000313" key="12">
    <source>
        <dbReference type="Proteomes" id="UP000184342"/>
    </source>
</evidence>
<evidence type="ECO:0000256" key="6">
    <source>
        <dbReference type="ARBA" id="ARBA00022989"/>
    </source>
</evidence>
<keyword evidence="6 10" id="KW-1133">Transmembrane helix</keyword>
<evidence type="ECO:0000256" key="3">
    <source>
        <dbReference type="ARBA" id="ARBA00022448"/>
    </source>
</evidence>
<name>A0A1M6H745_9FIRM</name>
<evidence type="ECO:0000256" key="10">
    <source>
        <dbReference type="HAMAP-Rule" id="MF_00115"/>
    </source>
</evidence>
<comment type="subunit">
    <text evidence="10">Homopentamer.</text>
</comment>
<dbReference type="Gene3D" id="1.10.1200.120">
    <property type="entry name" value="Large-conductance mechanosensitive channel, MscL, domain 1"/>
    <property type="match status" value="1"/>
</dbReference>
<keyword evidence="9 10" id="KW-0407">Ion channel</keyword>
<keyword evidence="8 10" id="KW-0472">Membrane</keyword>
<feature type="transmembrane region" description="Helical" evidence="10">
    <location>
        <begin position="87"/>
        <end position="109"/>
    </location>
</feature>
<dbReference type="OrthoDB" id="9810350at2"/>
<organism evidence="11 12">
    <name type="scientific">Parasporobacterium paucivorans DSM 15970</name>
    <dbReference type="NCBI Taxonomy" id="1122934"/>
    <lineage>
        <taxon>Bacteria</taxon>
        <taxon>Bacillati</taxon>
        <taxon>Bacillota</taxon>
        <taxon>Clostridia</taxon>
        <taxon>Lachnospirales</taxon>
        <taxon>Lachnospiraceae</taxon>
        <taxon>Parasporobacterium</taxon>
    </lineage>
</organism>
<dbReference type="InterPro" id="IPR001185">
    <property type="entry name" value="MS_channel"/>
</dbReference>
<keyword evidence="4 10" id="KW-1003">Cell membrane</keyword>
<feature type="transmembrane region" description="Helical" evidence="10">
    <location>
        <begin position="21"/>
        <end position="40"/>
    </location>
</feature>
<evidence type="ECO:0000256" key="8">
    <source>
        <dbReference type="ARBA" id="ARBA00023136"/>
    </source>
</evidence>